<dbReference type="Proteomes" id="UP001341840">
    <property type="component" value="Unassembled WGS sequence"/>
</dbReference>
<evidence type="ECO:0000313" key="3">
    <source>
        <dbReference type="Proteomes" id="UP001341840"/>
    </source>
</evidence>
<proteinExistence type="predicted"/>
<feature type="region of interest" description="Disordered" evidence="1">
    <location>
        <begin position="1"/>
        <end position="31"/>
    </location>
</feature>
<sequence length="112" mass="12441">MRVKEDRNVADLIGSGRPSDIDDEAENNNEVGASAREMWKPARVADDATKIISSDCACVVDGRAVWLAINSSAKMEILLAFSSTSWQIKNHLLETSASFIFVVEEDRFQYDT</sequence>
<protein>
    <submittedName>
        <fullName evidence="2">Uncharacterized protein</fullName>
    </submittedName>
</protein>
<accession>A0ABU6WRH2</accession>
<comment type="caution">
    <text evidence="2">The sequence shown here is derived from an EMBL/GenBank/DDBJ whole genome shotgun (WGS) entry which is preliminary data.</text>
</comment>
<organism evidence="2 3">
    <name type="scientific">Stylosanthes scabra</name>
    <dbReference type="NCBI Taxonomy" id="79078"/>
    <lineage>
        <taxon>Eukaryota</taxon>
        <taxon>Viridiplantae</taxon>
        <taxon>Streptophyta</taxon>
        <taxon>Embryophyta</taxon>
        <taxon>Tracheophyta</taxon>
        <taxon>Spermatophyta</taxon>
        <taxon>Magnoliopsida</taxon>
        <taxon>eudicotyledons</taxon>
        <taxon>Gunneridae</taxon>
        <taxon>Pentapetalae</taxon>
        <taxon>rosids</taxon>
        <taxon>fabids</taxon>
        <taxon>Fabales</taxon>
        <taxon>Fabaceae</taxon>
        <taxon>Papilionoideae</taxon>
        <taxon>50 kb inversion clade</taxon>
        <taxon>dalbergioids sensu lato</taxon>
        <taxon>Dalbergieae</taxon>
        <taxon>Pterocarpus clade</taxon>
        <taxon>Stylosanthes</taxon>
    </lineage>
</organism>
<gene>
    <name evidence="2" type="ORF">PIB30_070987</name>
</gene>
<evidence type="ECO:0000256" key="1">
    <source>
        <dbReference type="SAM" id="MobiDB-lite"/>
    </source>
</evidence>
<name>A0ABU6WRH2_9FABA</name>
<evidence type="ECO:0000313" key="2">
    <source>
        <dbReference type="EMBL" id="MED6186890.1"/>
    </source>
</evidence>
<dbReference type="EMBL" id="JASCZI010182054">
    <property type="protein sequence ID" value="MED6186890.1"/>
    <property type="molecule type" value="Genomic_DNA"/>
</dbReference>
<reference evidence="2 3" key="1">
    <citation type="journal article" date="2023" name="Plants (Basel)">
        <title>Bridging the Gap: Combining Genomics and Transcriptomics Approaches to Understand Stylosanthes scabra, an Orphan Legume from the Brazilian Caatinga.</title>
        <authorList>
            <person name="Ferreira-Neto J.R.C."/>
            <person name="da Silva M.D."/>
            <person name="Binneck E."/>
            <person name="de Melo N.F."/>
            <person name="da Silva R.H."/>
            <person name="de Melo A.L.T.M."/>
            <person name="Pandolfi V."/>
            <person name="Bustamante F.O."/>
            <person name="Brasileiro-Vidal A.C."/>
            <person name="Benko-Iseppon A.M."/>
        </authorList>
    </citation>
    <scope>NUCLEOTIDE SEQUENCE [LARGE SCALE GENOMIC DNA]</scope>
    <source>
        <tissue evidence="2">Leaves</tissue>
    </source>
</reference>
<keyword evidence="3" id="KW-1185">Reference proteome</keyword>